<dbReference type="RefSeq" id="WP_067136569.1">
    <property type="nucleotide sequence ID" value="NZ_KQ948240.1"/>
</dbReference>
<sequence>MSEAADSAPEPGALPEPLDSQPGLTATVAALLDCDFDRRRTAPALDVHPDTVDNRPARVTELTVVNPRAVRGVQLFGAAPTLHRIAGRDCR</sequence>
<comment type="caution">
    <text evidence="3">The sequence shown here is derived from an EMBL/GenBank/DDBJ whole genome shotgun (WGS) entry which is preliminary data.</text>
</comment>
<reference evidence="3 4" key="1">
    <citation type="submission" date="2015-10" db="EMBL/GenBank/DDBJ databases">
        <title>Draft genome sequence of Streptomyces yokosukanensis DSM 40224, type strain for the species Streptomyces yokosukanensis.</title>
        <authorList>
            <person name="Ruckert C."/>
            <person name="Winkler A."/>
            <person name="Kalinowski J."/>
            <person name="Kampfer P."/>
            <person name="Glaeser S."/>
        </authorList>
    </citation>
    <scope>NUCLEOTIDE SEQUENCE [LARGE SCALE GENOMIC DNA]</scope>
    <source>
        <strain evidence="3 4">DSM 40224</strain>
    </source>
</reference>
<evidence type="ECO:0000256" key="1">
    <source>
        <dbReference type="SAM" id="MobiDB-lite"/>
    </source>
</evidence>
<gene>
    <name evidence="3" type="ORF">AQI95_42180</name>
</gene>
<feature type="region of interest" description="Disordered" evidence="1">
    <location>
        <begin position="1"/>
        <end position="24"/>
    </location>
</feature>
<evidence type="ECO:0000313" key="3">
    <source>
        <dbReference type="EMBL" id="KUM97064.1"/>
    </source>
</evidence>
<evidence type="ECO:0000259" key="2">
    <source>
        <dbReference type="Pfam" id="PF13556"/>
    </source>
</evidence>
<dbReference type="InterPro" id="IPR025736">
    <property type="entry name" value="PucR_C-HTH_dom"/>
</dbReference>
<protein>
    <recommendedName>
        <fullName evidence="2">PucR C-terminal helix-turn-helix domain-containing protein</fullName>
    </recommendedName>
</protein>
<dbReference type="InterPro" id="IPR042070">
    <property type="entry name" value="PucR_C-HTH_sf"/>
</dbReference>
<name>A0A101NQ15_9ACTN</name>
<dbReference type="OrthoDB" id="4571023at2"/>
<dbReference type="AlphaFoldDB" id="A0A101NQ15"/>
<organism evidence="3 4">
    <name type="scientific">Streptomyces yokosukanensis</name>
    <dbReference type="NCBI Taxonomy" id="67386"/>
    <lineage>
        <taxon>Bacteria</taxon>
        <taxon>Bacillati</taxon>
        <taxon>Actinomycetota</taxon>
        <taxon>Actinomycetes</taxon>
        <taxon>Kitasatosporales</taxon>
        <taxon>Streptomycetaceae</taxon>
        <taxon>Streptomyces</taxon>
    </lineage>
</organism>
<evidence type="ECO:0000313" key="4">
    <source>
        <dbReference type="Proteomes" id="UP000053127"/>
    </source>
</evidence>
<dbReference type="Pfam" id="PF13556">
    <property type="entry name" value="HTH_30"/>
    <property type="match status" value="1"/>
</dbReference>
<dbReference type="Gene3D" id="1.10.10.2840">
    <property type="entry name" value="PucR C-terminal helix-turn-helix domain"/>
    <property type="match status" value="1"/>
</dbReference>
<dbReference type="EMBL" id="LMWN01000087">
    <property type="protein sequence ID" value="KUM97064.1"/>
    <property type="molecule type" value="Genomic_DNA"/>
</dbReference>
<keyword evidence="4" id="KW-1185">Reference proteome</keyword>
<dbReference type="Proteomes" id="UP000053127">
    <property type="component" value="Unassembled WGS sequence"/>
</dbReference>
<feature type="domain" description="PucR C-terminal helix-turn-helix" evidence="2">
    <location>
        <begin position="24"/>
        <end position="71"/>
    </location>
</feature>
<dbReference type="STRING" id="67386.AQI95_42180"/>
<accession>A0A101NQ15</accession>
<proteinExistence type="predicted"/>